<protein>
    <submittedName>
        <fullName evidence="8">Cobalt transporter CbiM</fullName>
    </submittedName>
</protein>
<accession>A0A0F3GYS7</accession>
<name>A0A0F3GYS7_9BACT</name>
<evidence type="ECO:0000256" key="5">
    <source>
        <dbReference type="ARBA" id="ARBA00022989"/>
    </source>
</evidence>
<dbReference type="Gene3D" id="1.10.1760.20">
    <property type="match status" value="1"/>
</dbReference>
<evidence type="ECO:0000256" key="2">
    <source>
        <dbReference type="ARBA" id="ARBA00022448"/>
    </source>
</evidence>
<evidence type="ECO:0000256" key="1">
    <source>
        <dbReference type="ARBA" id="ARBA00004651"/>
    </source>
</evidence>
<proteinExistence type="predicted"/>
<evidence type="ECO:0000256" key="4">
    <source>
        <dbReference type="ARBA" id="ARBA00022692"/>
    </source>
</evidence>
<organism evidence="8 9">
    <name type="scientific">Candidatus Magnetobacterium bavaricum</name>
    <dbReference type="NCBI Taxonomy" id="29290"/>
    <lineage>
        <taxon>Bacteria</taxon>
        <taxon>Pseudomonadati</taxon>
        <taxon>Nitrospirota</taxon>
        <taxon>Thermodesulfovibrionia</taxon>
        <taxon>Thermodesulfovibrionales</taxon>
        <taxon>Candidatus Magnetobacteriaceae</taxon>
        <taxon>Candidatus Magnetobacterium</taxon>
    </lineage>
</organism>
<dbReference type="PANTHER" id="PTHR34229">
    <property type="entry name" value="METAL TRANSPORT PROTEIN HI_1621-RELATED"/>
    <property type="match status" value="1"/>
</dbReference>
<feature type="transmembrane region" description="Helical" evidence="7">
    <location>
        <begin position="6"/>
        <end position="26"/>
    </location>
</feature>
<dbReference type="AlphaFoldDB" id="A0A0F3GYS7"/>
<dbReference type="PANTHER" id="PTHR34229:SF1">
    <property type="entry name" value="METAL TRANSPORT PROTEIN HI_1621-RELATED"/>
    <property type="match status" value="1"/>
</dbReference>
<keyword evidence="4 7" id="KW-0812">Transmembrane</keyword>
<keyword evidence="5 7" id="KW-1133">Transmembrane helix</keyword>
<dbReference type="PATRIC" id="fig|29290.4.peg.898"/>
<feature type="transmembrane region" description="Helical" evidence="7">
    <location>
        <begin position="138"/>
        <end position="159"/>
    </location>
</feature>
<dbReference type="GO" id="GO:0000041">
    <property type="term" value="P:transition metal ion transport"/>
    <property type="evidence" value="ECO:0007669"/>
    <property type="project" value="InterPro"/>
</dbReference>
<evidence type="ECO:0000313" key="8">
    <source>
        <dbReference type="EMBL" id="KJU87129.1"/>
    </source>
</evidence>
<dbReference type="Pfam" id="PF01891">
    <property type="entry name" value="CbiM"/>
    <property type="match status" value="1"/>
</dbReference>
<evidence type="ECO:0000313" key="9">
    <source>
        <dbReference type="Proteomes" id="UP000033423"/>
    </source>
</evidence>
<evidence type="ECO:0000256" key="7">
    <source>
        <dbReference type="SAM" id="Phobius"/>
    </source>
</evidence>
<evidence type="ECO:0000256" key="6">
    <source>
        <dbReference type="ARBA" id="ARBA00023136"/>
    </source>
</evidence>
<dbReference type="EMBL" id="LACI01000314">
    <property type="protein sequence ID" value="KJU87129.1"/>
    <property type="molecule type" value="Genomic_DNA"/>
</dbReference>
<comment type="caution">
    <text evidence="8">The sequence shown here is derived from an EMBL/GenBank/DDBJ whole genome shotgun (WGS) entry which is preliminary data.</text>
</comment>
<gene>
    <name evidence="8" type="ORF">MBAV_000671</name>
</gene>
<dbReference type="Proteomes" id="UP000033423">
    <property type="component" value="Unassembled WGS sequence"/>
</dbReference>
<feature type="transmembrane region" description="Helical" evidence="7">
    <location>
        <begin position="38"/>
        <end position="61"/>
    </location>
</feature>
<keyword evidence="9" id="KW-1185">Reference proteome</keyword>
<dbReference type="NCBIfam" id="NF004905">
    <property type="entry name" value="PRK06265.1-5"/>
    <property type="match status" value="1"/>
</dbReference>
<keyword evidence="2" id="KW-0813">Transport</keyword>
<dbReference type="InterPro" id="IPR002751">
    <property type="entry name" value="CbiM/NikMN"/>
</dbReference>
<evidence type="ECO:0000256" key="3">
    <source>
        <dbReference type="ARBA" id="ARBA00022475"/>
    </source>
</evidence>
<reference evidence="8 9" key="1">
    <citation type="submission" date="2015-02" db="EMBL/GenBank/DDBJ databases">
        <title>Single-cell genomics of uncultivated deep-branching MTB reveals a conserved set of magnetosome genes.</title>
        <authorList>
            <person name="Kolinko S."/>
            <person name="Richter M."/>
            <person name="Glockner F.O."/>
            <person name="Brachmann A."/>
            <person name="Schuler D."/>
        </authorList>
    </citation>
    <scope>NUCLEOTIDE SEQUENCE [LARGE SCALE GENOMIC DNA]</scope>
    <source>
        <strain evidence="8">TM-1</strain>
    </source>
</reference>
<comment type="subcellular location">
    <subcellularLocation>
        <location evidence="1">Cell membrane</location>
        <topology evidence="1">Multi-pass membrane protein</topology>
    </subcellularLocation>
</comment>
<dbReference type="GO" id="GO:0005886">
    <property type="term" value="C:plasma membrane"/>
    <property type="evidence" value="ECO:0007669"/>
    <property type="project" value="UniProtKB-SubCell"/>
</dbReference>
<keyword evidence="3" id="KW-1003">Cell membrane</keyword>
<keyword evidence="6 7" id="KW-0472">Membrane</keyword>
<feature type="transmembrane region" description="Helical" evidence="7">
    <location>
        <begin position="100"/>
        <end position="126"/>
    </location>
</feature>
<sequence length="175" mass="18536">MQVQKIPEVAVLTSAFFVVSLVHVPVGPTSVHLLMNGLLGVLLGWPAFPAIFVAMVLQALLFQFGGFTTLGVNTLVMAAPAIVVYYLFGTAIKRGNHHLAFATGFAAGACSVVLGGLITALCLYLTGEAFYTAAKAMLIAHLPLMIIEGIVTSFCVSFLRKVKPEILAIPMVESE</sequence>
<feature type="transmembrane region" description="Helical" evidence="7">
    <location>
        <begin position="67"/>
        <end position="88"/>
    </location>
</feature>